<sequence length="88" mass="9896">MRIRYLAAVCTGLFLLSSLSIWLFAQNYFVAAYGNEMAIQPVVSGDPVMWEFGLCVATGVAVLSAIVAAAVYMRMAFHDTRKWHKYER</sequence>
<dbReference type="STRING" id="89784.SAMN04489725_11732"/>
<accession>A0A1H2WXY7</accession>
<evidence type="ECO:0000313" key="2">
    <source>
        <dbReference type="EMBL" id="GLV13021.1"/>
    </source>
</evidence>
<dbReference type="Proteomes" id="UP000182589">
    <property type="component" value="Unassembled WGS sequence"/>
</dbReference>
<dbReference type="EMBL" id="BSRA01000003">
    <property type="protein sequence ID" value="GLV13021.1"/>
    <property type="molecule type" value="Genomic_DNA"/>
</dbReference>
<keyword evidence="4" id="KW-1185">Reference proteome</keyword>
<dbReference type="Proteomes" id="UP001157137">
    <property type="component" value="Unassembled WGS sequence"/>
</dbReference>
<dbReference type="AlphaFoldDB" id="A0A1H2WXY7"/>
<dbReference type="EMBL" id="FNOJ01000017">
    <property type="protein sequence ID" value="SDW85378.1"/>
    <property type="molecule type" value="Genomic_DNA"/>
</dbReference>
<keyword evidence="1" id="KW-1133">Transmembrane helix</keyword>
<evidence type="ECO:0000313" key="4">
    <source>
        <dbReference type="Proteomes" id="UP000182589"/>
    </source>
</evidence>
<reference evidence="4" key="2">
    <citation type="submission" date="2016-10" db="EMBL/GenBank/DDBJ databases">
        <authorList>
            <person name="Varghese N."/>
        </authorList>
    </citation>
    <scope>NUCLEOTIDE SEQUENCE [LARGE SCALE GENOMIC DNA]</scope>
    <source>
        <strain evidence="4">DSM 12489</strain>
    </source>
</reference>
<evidence type="ECO:0000313" key="3">
    <source>
        <dbReference type="EMBL" id="SDW85378.1"/>
    </source>
</evidence>
<gene>
    <name evidence="2" type="ORF">Heshes_07050</name>
    <name evidence="3" type="ORF">SAMN04489725_11732</name>
</gene>
<reference evidence="3" key="1">
    <citation type="submission" date="2016-10" db="EMBL/GenBank/DDBJ databases">
        <authorList>
            <person name="de Groot N.N."/>
        </authorList>
    </citation>
    <scope>NUCLEOTIDE SEQUENCE [LARGE SCALE GENOMIC DNA]</scope>
    <source>
        <strain evidence="3">DSM 12489</strain>
    </source>
</reference>
<keyword evidence="1" id="KW-0472">Membrane</keyword>
<feature type="transmembrane region" description="Helical" evidence="1">
    <location>
        <begin position="49"/>
        <end position="72"/>
    </location>
</feature>
<name>A0A1H2WXY7_9BACL</name>
<dbReference type="RefSeq" id="WP_074693547.1">
    <property type="nucleotide sequence ID" value="NZ_BSRA01000003.1"/>
</dbReference>
<keyword evidence="1" id="KW-0812">Transmembrane</keyword>
<evidence type="ECO:0000256" key="1">
    <source>
        <dbReference type="SAM" id="Phobius"/>
    </source>
</evidence>
<proteinExistence type="predicted"/>
<organism evidence="3 4">
    <name type="scientific">Alicyclobacillus hesperidum</name>
    <dbReference type="NCBI Taxonomy" id="89784"/>
    <lineage>
        <taxon>Bacteria</taxon>
        <taxon>Bacillati</taxon>
        <taxon>Bacillota</taxon>
        <taxon>Bacilli</taxon>
        <taxon>Bacillales</taxon>
        <taxon>Alicyclobacillaceae</taxon>
        <taxon>Alicyclobacillus</taxon>
    </lineage>
</organism>
<reference evidence="2" key="3">
    <citation type="submission" date="2023-02" db="EMBL/GenBank/DDBJ databases">
        <title>Proposal of a novel subspecies: Alicyclobacillus hesperidum subspecies aegle.</title>
        <authorList>
            <person name="Goto K."/>
            <person name="Fujii T."/>
            <person name="Yasui K."/>
            <person name="Mochida K."/>
            <person name="Kato-Tanaka Y."/>
            <person name="Morohoshi S."/>
            <person name="An S.Y."/>
            <person name="Kasai H."/>
            <person name="Yokota A."/>
        </authorList>
    </citation>
    <scope>NUCLEOTIDE SEQUENCE</scope>
    <source>
        <strain evidence="2">DSM 12766</strain>
    </source>
</reference>
<protein>
    <submittedName>
        <fullName evidence="3">Uncharacterized protein</fullName>
    </submittedName>
</protein>